<accession>A0A5C5ZCY9</accession>
<evidence type="ECO:0000259" key="2">
    <source>
        <dbReference type="Pfam" id="PF07583"/>
    </source>
</evidence>
<protein>
    <submittedName>
        <fullName evidence="5">Planctomycete cytochrome C</fullName>
    </submittedName>
</protein>
<dbReference type="Pfam" id="PF07587">
    <property type="entry name" value="PSD1"/>
    <property type="match status" value="1"/>
</dbReference>
<dbReference type="SUPFAM" id="SSF46626">
    <property type="entry name" value="Cytochrome c"/>
    <property type="match status" value="1"/>
</dbReference>
<dbReference type="Pfam" id="PF07583">
    <property type="entry name" value="PSCyt2"/>
    <property type="match status" value="1"/>
</dbReference>
<name>A0A5C5ZCY9_9BACT</name>
<evidence type="ECO:0000313" key="5">
    <source>
        <dbReference type="EMBL" id="TWT85192.1"/>
    </source>
</evidence>
<gene>
    <name evidence="5" type="ORF">Pla100_62820</name>
</gene>
<keyword evidence="6" id="KW-1185">Reference proteome</keyword>
<dbReference type="EMBL" id="SJPM01000050">
    <property type="protein sequence ID" value="TWT85192.1"/>
    <property type="molecule type" value="Genomic_DNA"/>
</dbReference>
<dbReference type="GO" id="GO:0009055">
    <property type="term" value="F:electron transfer activity"/>
    <property type="evidence" value="ECO:0007669"/>
    <property type="project" value="InterPro"/>
</dbReference>
<reference evidence="5 6" key="1">
    <citation type="submission" date="2019-02" db="EMBL/GenBank/DDBJ databases">
        <title>Deep-cultivation of Planctomycetes and their phenomic and genomic characterization uncovers novel biology.</title>
        <authorList>
            <person name="Wiegand S."/>
            <person name="Jogler M."/>
            <person name="Boedeker C."/>
            <person name="Pinto D."/>
            <person name="Vollmers J."/>
            <person name="Rivas-Marin E."/>
            <person name="Kohn T."/>
            <person name="Peeters S.H."/>
            <person name="Heuer A."/>
            <person name="Rast P."/>
            <person name="Oberbeckmann S."/>
            <person name="Bunk B."/>
            <person name="Jeske O."/>
            <person name="Meyerdierks A."/>
            <person name="Storesund J.E."/>
            <person name="Kallscheuer N."/>
            <person name="Luecker S."/>
            <person name="Lage O.M."/>
            <person name="Pohl T."/>
            <person name="Merkel B.J."/>
            <person name="Hornburger P."/>
            <person name="Mueller R.-W."/>
            <person name="Bruemmer F."/>
            <person name="Labrenz M."/>
            <person name="Spormann A.M."/>
            <person name="Op Den Camp H."/>
            <person name="Overmann J."/>
            <person name="Amann R."/>
            <person name="Jetten M.S.M."/>
            <person name="Mascher T."/>
            <person name="Medema M.H."/>
            <person name="Devos D.P."/>
            <person name="Kaster A.-K."/>
            <person name="Ovreas L."/>
            <person name="Rohde M."/>
            <person name="Galperin M.Y."/>
            <person name="Jogler C."/>
        </authorList>
    </citation>
    <scope>NUCLEOTIDE SEQUENCE [LARGE SCALE GENOMIC DNA]</scope>
    <source>
        <strain evidence="5 6">Pla100</strain>
    </source>
</reference>
<dbReference type="InterPro" id="IPR011429">
    <property type="entry name" value="Cyt_c_Planctomycete-type"/>
</dbReference>
<feature type="chain" id="PRO_5022823114" evidence="1">
    <location>
        <begin position="23"/>
        <end position="951"/>
    </location>
</feature>
<organism evidence="5 6">
    <name type="scientific">Neorhodopirellula pilleata</name>
    <dbReference type="NCBI Taxonomy" id="2714738"/>
    <lineage>
        <taxon>Bacteria</taxon>
        <taxon>Pseudomonadati</taxon>
        <taxon>Planctomycetota</taxon>
        <taxon>Planctomycetia</taxon>
        <taxon>Pirellulales</taxon>
        <taxon>Pirellulaceae</taxon>
        <taxon>Neorhodopirellula</taxon>
    </lineage>
</organism>
<dbReference type="PANTHER" id="PTHR35889">
    <property type="entry name" value="CYCLOINULO-OLIGOSACCHARIDE FRUCTANOTRANSFERASE-RELATED"/>
    <property type="match status" value="1"/>
</dbReference>
<evidence type="ECO:0000256" key="1">
    <source>
        <dbReference type="SAM" id="SignalP"/>
    </source>
</evidence>
<dbReference type="InterPro" id="IPR036909">
    <property type="entry name" value="Cyt_c-like_dom_sf"/>
</dbReference>
<dbReference type="Proteomes" id="UP000316213">
    <property type="component" value="Unassembled WGS sequence"/>
</dbReference>
<proteinExistence type="predicted"/>
<comment type="caution">
    <text evidence="5">The sequence shown here is derived from an EMBL/GenBank/DDBJ whole genome shotgun (WGS) entry which is preliminary data.</text>
</comment>
<evidence type="ECO:0000259" key="3">
    <source>
        <dbReference type="Pfam" id="PF07587"/>
    </source>
</evidence>
<dbReference type="RefSeq" id="WP_231603812.1">
    <property type="nucleotide sequence ID" value="NZ_SJPM01000050.1"/>
</dbReference>
<sequence precursor="true">MSFKSIVVHVLASWVLAAGVYADESAERLFALKVQPMLKDKCQGCHGGDSDDLKGEFSVLTREALLRGGESEEAAIVPGKPDEGTFVSAIKWESLEMPPKENDRLTEQQIEMVRKWIEQGAPWPDEKTQAAYREEEARKRVTDEGMIVDTSGGTSDQWTSRRYPPEDLWAFLPVKAKSELLPADVEREQAIDHFVDAQLDKAEITAAPLADANDLIRRATYDLTGLPPTPADVADFNEAYSKQPDQALAALIDRLLDSPRYGEHWARHWLDVTRYADTGGMSNDFERSNMWRYRDYVIRAFNSDKPYNEFIVEQLAGDELADASVRVRNSGSQEAVNQAQLKGKYSEQESEWLVATGFLRLGPWDNAMVEVDEARQIYLDDVVNITGQTFLSQTLRCCKCHDHKFDPIPTRDYYRVYSAFSTTQMAERNVPFLPQEDLSHFEAGKAHVQRMLDFAVEEKNRIVVKQEAAARAWYKEHDLPYKSENERKDDSDEMKPPRHVGLDHVEQGQLKVREQDEWIWTRRLERYEPMAQSVYNAAKTDLAWNGARKLRISRKHADADPQESFILSGGALTALGDRVFPGVLSALTLTVGTQSDDPYLLTNDVNGRRLELAKWIANPENALTTRSIVNRIWQYHFGTGIAANANNFGGKGAKPTHPMLLDYLAEDFVEGDWSIKRMHRLIMMSDVYRRSTTKTDSEQLAEVDPNNSLLSHFPRRRLTAEELRDSMLSATGELVHCDGGVPVMPEINMEVALQPRMIQFSLAPAYQPSPTPDLRNRRTIYAYGVRGQADPFTELFNEPNPNESCEQRETAAVAPQVFALLNSDLITDRSIAMALRLQSESQEMADQIRTAFQLILLREPTEQELERLSRYVKEMTAYHENVNAEEVEYPASITRSLVEEFSGETFEYEEILPVFDRYEADRKPSEVGSETRALADMCLLLFNTNEFIYVE</sequence>
<dbReference type="GO" id="GO:0020037">
    <property type="term" value="F:heme binding"/>
    <property type="evidence" value="ECO:0007669"/>
    <property type="project" value="InterPro"/>
</dbReference>
<dbReference type="InterPro" id="IPR022655">
    <property type="entry name" value="DUF1553"/>
</dbReference>
<feature type="signal peptide" evidence="1">
    <location>
        <begin position="1"/>
        <end position="22"/>
    </location>
</feature>
<feature type="domain" description="DUF1553" evidence="3">
    <location>
        <begin position="608"/>
        <end position="871"/>
    </location>
</feature>
<dbReference type="InterPro" id="IPR011444">
    <property type="entry name" value="DUF1549"/>
</dbReference>
<dbReference type="PANTHER" id="PTHR35889:SF3">
    <property type="entry name" value="F-BOX DOMAIN-CONTAINING PROTEIN"/>
    <property type="match status" value="1"/>
</dbReference>
<evidence type="ECO:0000259" key="4">
    <source>
        <dbReference type="Pfam" id="PF07635"/>
    </source>
</evidence>
<dbReference type="Pfam" id="PF07635">
    <property type="entry name" value="PSCyt1"/>
    <property type="match status" value="1"/>
</dbReference>
<feature type="domain" description="Cytochrome C Planctomycete-type" evidence="4">
    <location>
        <begin position="42"/>
        <end position="101"/>
    </location>
</feature>
<keyword evidence="1" id="KW-0732">Signal</keyword>
<feature type="domain" description="DUF1549" evidence="2">
    <location>
        <begin position="191"/>
        <end position="424"/>
    </location>
</feature>
<dbReference type="AlphaFoldDB" id="A0A5C5ZCY9"/>
<evidence type="ECO:0000313" key="6">
    <source>
        <dbReference type="Proteomes" id="UP000316213"/>
    </source>
</evidence>